<evidence type="ECO:0000256" key="8">
    <source>
        <dbReference type="SAM" id="MobiDB-lite"/>
    </source>
</evidence>
<dbReference type="GO" id="GO:0005886">
    <property type="term" value="C:plasma membrane"/>
    <property type="evidence" value="ECO:0007669"/>
    <property type="project" value="UniProtKB-SubCell"/>
</dbReference>
<evidence type="ECO:0000256" key="5">
    <source>
        <dbReference type="ARBA" id="ARBA00022989"/>
    </source>
</evidence>
<feature type="transmembrane region" description="Helical" evidence="9">
    <location>
        <begin position="88"/>
        <end position="107"/>
    </location>
</feature>
<dbReference type="STRING" id="642780.SAMN04488570_0006"/>
<name>A0A1H1L3M9_9ACTN</name>
<gene>
    <name evidence="10" type="ORF">SAMN04488570_0006</name>
</gene>
<organism evidence="10 11">
    <name type="scientific">Nocardioides scoriae</name>
    <dbReference type="NCBI Taxonomy" id="642780"/>
    <lineage>
        <taxon>Bacteria</taxon>
        <taxon>Bacillati</taxon>
        <taxon>Actinomycetota</taxon>
        <taxon>Actinomycetes</taxon>
        <taxon>Propionibacteriales</taxon>
        <taxon>Nocardioidaceae</taxon>
        <taxon>Nocardioides</taxon>
    </lineage>
</organism>
<keyword evidence="4 9" id="KW-0812">Transmembrane</keyword>
<evidence type="ECO:0000256" key="1">
    <source>
        <dbReference type="ARBA" id="ARBA00004651"/>
    </source>
</evidence>
<reference evidence="11" key="1">
    <citation type="submission" date="2016-10" db="EMBL/GenBank/DDBJ databases">
        <authorList>
            <person name="Varghese N."/>
            <person name="Submissions S."/>
        </authorList>
    </citation>
    <scope>NUCLEOTIDE SEQUENCE [LARGE SCALE GENOMIC DNA]</scope>
    <source>
        <strain evidence="11">DSM 22127</strain>
    </source>
</reference>
<evidence type="ECO:0000256" key="9">
    <source>
        <dbReference type="SAM" id="Phobius"/>
    </source>
</evidence>
<comment type="similarity">
    <text evidence="7">Belongs to the glycosyltransferase 87 family.</text>
</comment>
<evidence type="ECO:0000256" key="4">
    <source>
        <dbReference type="ARBA" id="ARBA00022692"/>
    </source>
</evidence>
<keyword evidence="11" id="KW-1185">Reference proteome</keyword>
<accession>A0A1H1L3M9</accession>
<evidence type="ECO:0000256" key="3">
    <source>
        <dbReference type="ARBA" id="ARBA00022679"/>
    </source>
</evidence>
<comment type="subcellular location">
    <subcellularLocation>
        <location evidence="1">Cell membrane</location>
        <topology evidence="1">Multi-pass membrane protein</topology>
    </subcellularLocation>
</comment>
<proteinExistence type="inferred from homology"/>
<sequence length="493" mass="52568">MLAPVAALTDRSSSSGASSRAPGGDRGDRVRSMLPRLLPWLGLAVAVGLVAWSFWYPGHSGEEVYSRAPRSASDRAVPPLHGLWEPKWFGPGTAPAVLLALLSWRYAAGLAERLPWRRLLVVGYAAGLAWMLSLALVDGTAGLSRQLGNPYEYLTTARDVGGLGTLFSTWLERMPLDSPDAFPTHVAGHPPAALLFFVALVKVGLGGDLAAGVVVTLLAATTALAVLVTLRALGAEATARRAAPFLVVAPTAVFMAVSGDAVFAAVAAWGIACLALGTAALARASTPKAHDRKQRRDRRRGVGWSLLAGLLLGMLVMMSYGMPLMGLLAVAVLVAGRSWRPLPLAAGAALVVVLGFAAAGWAWWDFYPALVERYEEGIAKDRPEDYWRWANLALLVISAGPLVAAGVAHLAARPRAWLRRDHAPLLLAGAAVVMVAAADASGMSKAEVERIWLPFMPWLLVSCALLPERWRRWGLGLQLLTALVVQQLFYTVW</sequence>
<dbReference type="InterPro" id="IPR018584">
    <property type="entry name" value="GT87"/>
</dbReference>
<evidence type="ECO:0000256" key="6">
    <source>
        <dbReference type="ARBA" id="ARBA00023136"/>
    </source>
</evidence>
<evidence type="ECO:0008006" key="12">
    <source>
        <dbReference type="Google" id="ProtNLM"/>
    </source>
</evidence>
<dbReference type="GO" id="GO:0016758">
    <property type="term" value="F:hexosyltransferase activity"/>
    <property type="evidence" value="ECO:0007669"/>
    <property type="project" value="InterPro"/>
</dbReference>
<feature type="region of interest" description="Disordered" evidence="8">
    <location>
        <begin position="1"/>
        <end position="27"/>
    </location>
</feature>
<evidence type="ECO:0000313" key="11">
    <source>
        <dbReference type="Proteomes" id="UP000198859"/>
    </source>
</evidence>
<keyword evidence="6 9" id="KW-0472">Membrane</keyword>
<dbReference type="AlphaFoldDB" id="A0A1H1L3M9"/>
<dbReference type="Pfam" id="PF09594">
    <property type="entry name" value="GT87"/>
    <property type="match status" value="1"/>
</dbReference>
<protein>
    <recommendedName>
        <fullName evidence="12">Integral membrane protein</fullName>
    </recommendedName>
</protein>
<evidence type="ECO:0000256" key="7">
    <source>
        <dbReference type="ARBA" id="ARBA00024033"/>
    </source>
</evidence>
<feature type="transmembrane region" description="Helical" evidence="9">
    <location>
        <begin position="37"/>
        <end position="56"/>
    </location>
</feature>
<evidence type="ECO:0000313" key="10">
    <source>
        <dbReference type="EMBL" id="SDR68519.1"/>
    </source>
</evidence>
<feature type="transmembrane region" description="Helical" evidence="9">
    <location>
        <begin position="342"/>
        <end position="364"/>
    </location>
</feature>
<feature type="compositionally biased region" description="Low complexity" evidence="8">
    <location>
        <begin position="10"/>
        <end position="22"/>
    </location>
</feature>
<feature type="transmembrane region" description="Helical" evidence="9">
    <location>
        <begin position="263"/>
        <end position="282"/>
    </location>
</feature>
<feature type="transmembrane region" description="Helical" evidence="9">
    <location>
        <begin position="119"/>
        <end position="137"/>
    </location>
</feature>
<keyword evidence="5 9" id="KW-1133">Transmembrane helix</keyword>
<feature type="transmembrane region" description="Helical" evidence="9">
    <location>
        <begin position="389"/>
        <end position="411"/>
    </location>
</feature>
<evidence type="ECO:0000256" key="2">
    <source>
        <dbReference type="ARBA" id="ARBA00022475"/>
    </source>
</evidence>
<dbReference type="Proteomes" id="UP000198859">
    <property type="component" value="Chromosome I"/>
</dbReference>
<dbReference type="EMBL" id="LT629757">
    <property type="protein sequence ID" value="SDR68519.1"/>
    <property type="molecule type" value="Genomic_DNA"/>
</dbReference>
<keyword evidence="3" id="KW-0808">Transferase</keyword>
<feature type="transmembrane region" description="Helical" evidence="9">
    <location>
        <begin position="303"/>
        <end position="336"/>
    </location>
</feature>
<feature type="transmembrane region" description="Helical" evidence="9">
    <location>
        <begin position="209"/>
        <end position="230"/>
    </location>
</feature>
<keyword evidence="2" id="KW-1003">Cell membrane</keyword>